<gene>
    <name evidence="2" type="ORF">HCJ96_08230</name>
</gene>
<proteinExistence type="predicted"/>
<dbReference type="Pfam" id="PF08818">
    <property type="entry name" value="DUF1801"/>
    <property type="match status" value="1"/>
</dbReference>
<dbReference type="Gene3D" id="3.90.1150.200">
    <property type="match status" value="1"/>
</dbReference>
<sequence>MSIENYLNRADPVRAQRLNAVIKKITALYPDVVASLEYKMPTFRTENGWVAVANQKNYISFYTCSAEHIADFKKQYPSVKTGKGCINFKDSDEMDVNALENAIHSALNHSPQHR</sequence>
<dbReference type="InterPro" id="IPR014922">
    <property type="entry name" value="YdhG-like"/>
</dbReference>
<evidence type="ECO:0000313" key="2">
    <source>
        <dbReference type="EMBL" id="NMH60000.1"/>
    </source>
</evidence>
<name>A0ABX1R0K7_9ALTE</name>
<dbReference type="SUPFAM" id="SSF159888">
    <property type="entry name" value="YdhG-like"/>
    <property type="match status" value="1"/>
</dbReference>
<evidence type="ECO:0000313" key="3">
    <source>
        <dbReference type="Proteomes" id="UP000709336"/>
    </source>
</evidence>
<feature type="domain" description="YdhG-like" evidence="1">
    <location>
        <begin position="16"/>
        <end position="106"/>
    </location>
</feature>
<evidence type="ECO:0000259" key="1">
    <source>
        <dbReference type="Pfam" id="PF08818"/>
    </source>
</evidence>
<reference evidence="2 3" key="1">
    <citation type="submission" date="2020-03" db="EMBL/GenBank/DDBJ databases">
        <title>Alteromonas ponticola sp. nov., isolated from seawater.</title>
        <authorList>
            <person name="Yoon J.-H."/>
            <person name="Kim Y.-O."/>
        </authorList>
    </citation>
    <scope>NUCLEOTIDE SEQUENCE [LARGE SCALE GENOMIC DNA]</scope>
    <source>
        <strain evidence="2 3">MYP5</strain>
    </source>
</reference>
<dbReference type="EMBL" id="JAATNW010000004">
    <property type="protein sequence ID" value="NMH60000.1"/>
    <property type="molecule type" value="Genomic_DNA"/>
</dbReference>
<keyword evidence="3" id="KW-1185">Reference proteome</keyword>
<accession>A0ABX1R0K7</accession>
<protein>
    <submittedName>
        <fullName evidence="2">DUF1801 domain-containing protein</fullName>
    </submittedName>
</protein>
<dbReference type="Proteomes" id="UP000709336">
    <property type="component" value="Unassembled WGS sequence"/>
</dbReference>
<organism evidence="2 3">
    <name type="scientific">Alteromonas ponticola</name>
    <dbReference type="NCBI Taxonomy" id="2720613"/>
    <lineage>
        <taxon>Bacteria</taxon>
        <taxon>Pseudomonadati</taxon>
        <taxon>Pseudomonadota</taxon>
        <taxon>Gammaproteobacteria</taxon>
        <taxon>Alteromonadales</taxon>
        <taxon>Alteromonadaceae</taxon>
        <taxon>Alteromonas/Salinimonas group</taxon>
        <taxon>Alteromonas</taxon>
    </lineage>
</organism>
<comment type="caution">
    <text evidence="2">The sequence shown here is derived from an EMBL/GenBank/DDBJ whole genome shotgun (WGS) entry which is preliminary data.</text>
</comment>
<dbReference type="RefSeq" id="WP_169210564.1">
    <property type="nucleotide sequence ID" value="NZ_JAATNW010000004.1"/>
</dbReference>